<evidence type="ECO:0000256" key="9">
    <source>
        <dbReference type="ARBA" id="ARBA00023186"/>
    </source>
</evidence>
<dbReference type="InterPro" id="IPR002423">
    <property type="entry name" value="Cpn60/GroEL/TCP-1"/>
</dbReference>
<keyword evidence="9 10" id="KW-0143">Chaperone</keyword>
<comment type="subunit">
    <text evidence="4">Component of the T-complex protein 1 (TCP1) complex.</text>
</comment>
<dbReference type="PRINTS" id="PR00304">
    <property type="entry name" value="TCOMPLEXTCP1"/>
</dbReference>
<evidence type="ECO:0000256" key="11">
    <source>
        <dbReference type="RuleBase" id="RU004191"/>
    </source>
</evidence>
<comment type="caution">
    <text evidence="13">The sequence shown here is derived from an EMBL/GenBank/DDBJ whole genome shotgun (WGS) entry which is preliminary data.</text>
</comment>
<keyword evidence="12" id="KW-1133">Transmembrane helix</keyword>
<dbReference type="EMBL" id="LSSM01004870">
    <property type="protein sequence ID" value="OMJ13894.1"/>
    <property type="molecule type" value="Genomic_DNA"/>
</dbReference>
<dbReference type="InterPro" id="IPR027413">
    <property type="entry name" value="GROEL-like_equatorial_sf"/>
</dbReference>
<dbReference type="Gene3D" id="3.50.7.10">
    <property type="entry name" value="GroEL"/>
    <property type="match status" value="1"/>
</dbReference>
<comment type="function">
    <text evidence="1">Molecular chaperone; assists the folding of proteins upon ATP hydrolysis.</text>
</comment>
<sequence length="902" mass="100641">MNQIGICSSNEAYGDTINSNYDNMYQYSPELVCEPQTKKIKLVEGKNSNRNLMECSLGTNLLSEGKKEKLEYLSRQWVIDVTKVLLNHFFHIHGYGSEKRNSYISSRLGVVSTPEAYQKSYENYESIYRIQDFFGMNNDLVLSKAILERTLSDLTLENGTSNMLDHPDSLPELNVLDGISFRSSDLLNGEYKSNYANQDIVTESLRLYNNSENVVRSSRCEHGGYNRSKCSSFMEGDNDNSVGMSRSIEICTIGQLGNEISGSYKCEQCDINRFNVASFNDLCTQDSLINTQDSNPNNTQITEGEKYFCCDNSAGIDVISNQDISQMDIFSTLAFEIQFKQLYIKAKINSYAGPSNRLNHFIFYKKLDTNKQRESGPKARMSNIMAAKTIADIVRTCLGPRAMLKMMLDPMGGITLTNDGHTILRECEAIHPAAKSVIELSRTQDEEVGDGTTSVIVLGISITTIFFLLTIVFFYLFKLFYFFILAGEMLTVAAPFLERKIHPVVILDGYRKALQDAESMLESISITVDTSSKVEMLGLIKSAIGTKFVSRWNDLMCNLALTAVQTIVVKSENLDAKSKAQVDIKRFIRVEKVPGGEIEDSEVLSGVMFNKDIVHPKMRRKIANPRIILLDCPLEYKKGESQTNIEITKETEWARLLEIEEEQIKSMCDQIALLKPDLVITEKGVSDLAQHYLVNAGISAIRRIRKMDNNRIARATGATIGTSVFDLKESDVGTQCGLFEIKKIGDEYFTFLVECKDPKACTIMLRGPSKDILNEVDRNLQDAMSVARNVLIRPLLCPGGGASEMAISVLLAQNAKANITGVEQRPYLGVSEALEVIPRTLVQNCGGNAIKVLTALRAKHSAGEHTWGVNGETGVVVDMKEYGIWEPLAVKIQTIKTSIEIS</sequence>
<evidence type="ECO:0000313" key="13">
    <source>
        <dbReference type="EMBL" id="OMJ13894.1"/>
    </source>
</evidence>
<dbReference type="Pfam" id="PF00118">
    <property type="entry name" value="Cpn60_TCP1"/>
    <property type="match status" value="2"/>
</dbReference>
<evidence type="ECO:0000256" key="6">
    <source>
        <dbReference type="ARBA" id="ARBA00022490"/>
    </source>
</evidence>
<dbReference type="PROSITE" id="PS00750">
    <property type="entry name" value="TCP1_1"/>
    <property type="match status" value="1"/>
</dbReference>
<keyword evidence="14" id="KW-1185">Reference proteome</keyword>
<feature type="transmembrane region" description="Helical" evidence="12">
    <location>
        <begin position="479"/>
        <end position="497"/>
    </location>
</feature>
<dbReference type="GO" id="GO:0051082">
    <property type="term" value="F:unfolded protein binding"/>
    <property type="evidence" value="ECO:0007669"/>
    <property type="project" value="InterPro"/>
</dbReference>
<evidence type="ECO:0000256" key="2">
    <source>
        <dbReference type="ARBA" id="ARBA00004496"/>
    </source>
</evidence>
<dbReference type="SUPFAM" id="SSF48592">
    <property type="entry name" value="GroEL equatorial domain-like"/>
    <property type="match status" value="2"/>
</dbReference>
<feature type="transmembrane region" description="Helical" evidence="12">
    <location>
        <begin position="455"/>
        <end position="474"/>
    </location>
</feature>
<protein>
    <recommendedName>
        <fullName evidence="5 11">T-complex protein 1 subunit gamma</fullName>
    </recommendedName>
</protein>
<keyword evidence="7 10" id="KW-0547">Nucleotide-binding</keyword>
<dbReference type="Proteomes" id="UP000187429">
    <property type="component" value="Unassembled WGS sequence"/>
</dbReference>
<evidence type="ECO:0000256" key="10">
    <source>
        <dbReference type="RuleBase" id="RU004187"/>
    </source>
</evidence>
<proteinExistence type="inferred from homology"/>
<dbReference type="InterPro" id="IPR012719">
    <property type="entry name" value="Chap_CCT_gamma"/>
</dbReference>
<dbReference type="FunFam" id="3.50.7.10:FF:000005">
    <property type="entry name" value="T-complex protein 1 subunit gamma"/>
    <property type="match status" value="1"/>
</dbReference>
<keyword evidence="12" id="KW-0472">Membrane</keyword>
<evidence type="ECO:0000313" key="14">
    <source>
        <dbReference type="Proteomes" id="UP000187429"/>
    </source>
</evidence>
<dbReference type="NCBIfam" id="TIGR02344">
    <property type="entry name" value="chap_CCT_gamma"/>
    <property type="match status" value="1"/>
</dbReference>
<comment type="subcellular location">
    <subcellularLocation>
        <location evidence="2">Cytoplasm</location>
    </subcellularLocation>
</comment>
<name>A0A1R1XGY4_9FUNG</name>
<evidence type="ECO:0000256" key="5">
    <source>
        <dbReference type="ARBA" id="ARBA00017187"/>
    </source>
</evidence>
<evidence type="ECO:0000256" key="7">
    <source>
        <dbReference type="ARBA" id="ARBA00022741"/>
    </source>
</evidence>
<dbReference type="SUPFAM" id="SSF52029">
    <property type="entry name" value="GroEL apical domain-like"/>
    <property type="match status" value="1"/>
</dbReference>
<dbReference type="InterPro" id="IPR002194">
    <property type="entry name" value="Chaperonin_TCP-1_CS"/>
</dbReference>
<evidence type="ECO:0000256" key="4">
    <source>
        <dbReference type="ARBA" id="ARBA00011381"/>
    </source>
</evidence>
<dbReference type="AlphaFoldDB" id="A0A1R1XGY4"/>
<dbReference type="GO" id="GO:0140662">
    <property type="term" value="F:ATP-dependent protein folding chaperone"/>
    <property type="evidence" value="ECO:0007669"/>
    <property type="project" value="InterPro"/>
</dbReference>
<dbReference type="InterPro" id="IPR017998">
    <property type="entry name" value="Chaperone_TCP-1"/>
</dbReference>
<dbReference type="Gene3D" id="3.30.260.10">
    <property type="entry name" value="TCP-1-like chaperonin intermediate domain"/>
    <property type="match status" value="1"/>
</dbReference>
<dbReference type="SUPFAM" id="SSF54849">
    <property type="entry name" value="GroEL-intermediate domain like"/>
    <property type="match status" value="1"/>
</dbReference>
<dbReference type="GO" id="GO:0005524">
    <property type="term" value="F:ATP binding"/>
    <property type="evidence" value="ECO:0007669"/>
    <property type="project" value="UniProtKB-KW"/>
</dbReference>
<evidence type="ECO:0000256" key="8">
    <source>
        <dbReference type="ARBA" id="ARBA00022840"/>
    </source>
</evidence>
<comment type="similarity">
    <text evidence="3 10">Belongs to the TCP-1 chaperonin family.</text>
</comment>
<reference evidence="14" key="1">
    <citation type="submission" date="2017-01" db="EMBL/GenBank/DDBJ databases">
        <authorList>
            <person name="Wang Y."/>
            <person name="White M."/>
            <person name="Kvist S."/>
            <person name="Moncalvo J.-M."/>
        </authorList>
    </citation>
    <scope>NUCLEOTIDE SEQUENCE [LARGE SCALE GENOMIC DNA]</scope>
    <source>
        <strain evidence="14">ID-206-W2</strain>
    </source>
</reference>
<dbReference type="GO" id="GO:0005832">
    <property type="term" value="C:chaperonin-containing T-complex"/>
    <property type="evidence" value="ECO:0007669"/>
    <property type="project" value="UniProtKB-ARBA"/>
</dbReference>
<keyword evidence="8 10" id="KW-0067">ATP-binding</keyword>
<organism evidence="13 14">
    <name type="scientific">Smittium culicis</name>
    <dbReference type="NCBI Taxonomy" id="133412"/>
    <lineage>
        <taxon>Eukaryota</taxon>
        <taxon>Fungi</taxon>
        <taxon>Fungi incertae sedis</taxon>
        <taxon>Zoopagomycota</taxon>
        <taxon>Kickxellomycotina</taxon>
        <taxon>Harpellomycetes</taxon>
        <taxon>Harpellales</taxon>
        <taxon>Legeriomycetaceae</taxon>
        <taxon>Smittium</taxon>
    </lineage>
</organism>
<dbReference type="InterPro" id="IPR027410">
    <property type="entry name" value="TCP-1-like_intermed_sf"/>
</dbReference>
<dbReference type="Gene3D" id="1.10.560.10">
    <property type="entry name" value="GroEL-like equatorial domain"/>
    <property type="match status" value="2"/>
</dbReference>
<dbReference type="OrthoDB" id="10248520at2759"/>
<keyword evidence="12" id="KW-0812">Transmembrane</keyword>
<evidence type="ECO:0000256" key="1">
    <source>
        <dbReference type="ARBA" id="ARBA00002912"/>
    </source>
</evidence>
<dbReference type="CDD" id="cd03337">
    <property type="entry name" value="TCP1_gamma"/>
    <property type="match status" value="1"/>
</dbReference>
<keyword evidence="6" id="KW-0963">Cytoplasm</keyword>
<evidence type="ECO:0000256" key="3">
    <source>
        <dbReference type="ARBA" id="ARBA00008020"/>
    </source>
</evidence>
<evidence type="ECO:0000256" key="12">
    <source>
        <dbReference type="SAM" id="Phobius"/>
    </source>
</evidence>
<dbReference type="InterPro" id="IPR027409">
    <property type="entry name" value="GroEL-like_apical_dom_sf"/>
</dbReference>
<accession>A0A1R1XGY4</accession>
<gene>
    <name evidence="13" type="ORF">AYI69_g8807</name>
</gene>
<dbReference type="PANTHER" id="PTHR11353">
    <property type="entry name" value="CHAPERONIN"/>
    <property type="match status" value="1"/>
</dbReference>
<dbReference type="PROSITE" id="PS00995">
    <property type="entry name" value="TCP1_3"/>
    <property type="match status" value="1"/>
</dbReference>
<dbReference type="GO" id="GO:0016887">
    <property type="term" value="F:ATP hydrolysis activity"/>
    <property type="evidence" value="ECO:0007669"/>
    <property type="project" value="InterPro"/>
</dbReference>